<comment type="similarity">
    <text evidence="2">Belongs to the DNA repair enzymes AP/ExoA family.</text>
</comment>
<evidence type="ECO:0000259" key="14">
    <source>
        <dbReference type="Pfam" id="PF00520"/>
    </source>
</evidence>
<dbReference type="Pfam" id="PF00520">
    <property type="entry name" value="Ion_trans"/>
    <property type="match status" value="1"/>
</dbReference>
<evidence type="ECO:0000256" key="12">
    <source>
        <dbReference type="SAM" id="MobiDB-lite"/>
    </source>
</evidence>
<dbReference type="GO" id="GO:0005634">
    <property type="term" value="C:nucleus"/>
    <property type="evidence" value="ECO:0007669"/>
    <property type="project" value="TreeGrafter"/>
</dbReference>
<organism evidence="16 17">
    <name type="scientific">Symbiodinium microadriaticum</name>
    <name type="common">Dinoflagellate</name>
    <name type="synonym">Zooxanthella microadriatica</name>
    <dbReference type="NCBI Taxonomy" id="2951"/>
    <lineage>
        <taxon>Eukaryota</taxon>
        <taxon>Sar</taxon>
        <taxon>Alveolata</taxon>
        <taxon>Dinophyceae</taxon>
        <taxon>Suessiales</taxon>
        <taxon>Symbiodiniaceae</taxon>
        <taxon>Symbiodinium</taxon>
    </lineage>
</organism>
<feature type="region of interest" description="Disordered" evidence="12">
    <location>
        <begin position="139"/>
        <end position="169"/>
    </location>
</feature>
<protein>
    <submittedName>
        <fullName evidence="16">Potassium voltage-gated channel protein eag</fullName>
    </submittedName>
</protein>
<dbReference type="Pfam" id="PF00145">
    <property type="entry name" value="DNA_methylase"/>
    <property type="match status" value="1"/>
</dbReference>
<keyword evidence="11" id="KW-0464">Manganese</keyword>
<keyword evidence="4" id="KW-0808">Transferase</keyword>
<feature type="region of interest" description="Disordered" evidence="12">
    <location>
        <begin position="557"/>
        <end position="583"/>
    </location>
</feature>
<evidence type="ECO:0000313" key="16">
    <source>
        <dbReference type="EMBL" id="OLP80065.1"/>
    </source>
</evidence>
<feature type="domain" description="Endonuclease/exonuclease/phosphatase" evidence="15">
    <location>
        <begin position="994"/>
        <end position="1167"/>
    </location>
</feature>
<evidence type="ECO:0000256" key="11">
    <source>
        <dbReference type="PIRSR" id="PIRSR604808-2"/>
    </source>
</evidence>
<feature type="transmembrane region" description="Helical" evidence="13">
    <location>
        <begin position="682"/>
        <end position="704"/>
    </location>
</feature>
<dbReference type="InterPro" id="IPR029063">
    <property type="entry name" value="SAM-dependent_MTases_sf"/>
</dbReference>
<dbReference type="GO" id="GO:0032259">
    <property type="term" value="P:methylation"/>
    <property type="evidence" value="ECO:0007669"/>
    <property type="project" value="UniProtKB-KW"/>
</dbReference>
<evidence type="ECO:0000259" key="15">
    <source>
        <dbReference type="Pfam" id="PF03372"/>
    </source>
</evidence>
<gene>
    <name evidence="16" type="primary">eag</name>
    <name evidence="16" type="ORF">AK812_SmicGene39566</name>
</gene>
<dbReference type="InterPro" id="IPR036691">
    <property type="entry name" value="Endo/exonu/phosph_ase_sf"/>
</dbReference>
<sequence length="1542" mass="171346">MAAAVQRKLVQRVSETVVTCEADTLEAEELRDETWLLRVASSNFERFAGIAESNIYPSRRSLTWGSLCSGSEGAAFVMRAISAALRESRQPLKLTQIFSCEINREKRSWISGVVACEERVMRRLEQALLQQQFLAGRRPGKAATAATQGGAPGEPEAAAGSAREDHKDADGNVDAAAQFVDQLAAAEDSEEDSDSAAASSEKDEKPCQKDVADMPCLFTDICDMANDMATCSCHGSKCFTPSVDILVVGTSCKDLSKANPNKRKDSEQATFTQAHSRGGSAQTYHGLVAYLRKKRPPLVVFEKVDTLDEGSQSGMSNQHILMEQLGQLGYEGQATICEASKFGLSFRRRRCYIFFVQVAANPLIDFNIRSAQTCFQQFRQFLSSCMREGPSLETQLLAPDHPAVLAELQSREDKKKAEDPTPGAASNAQWPEQHMKFAAERGVLWCQKAPEHLRNNAWYHTLTSREKNALPLLQHQHSSESAMIRDLSQSIYRANSVTRMEHRHVGPTLLSRQTLWAEPRLFGREARVLLGREALRFQGFPVMCFLEELAVWKEQQESERSKGTLSGNNAANRTRSGSQETLPAGFPSENLMWDLAGNGMSLPVLMGVVQSAISCLPWRTSEAQMRLAQQDDVRVACEAVALLDSDVQASWIFWLIDIPLHLVFGVQVAGTNELRPAVLWSLYLRSWFMVDFLVVAIDAIVIALDGFQAGSVSSPMFRSARLIRALRMVRLVRLIRVARLERTLTLLANRFLSTYSFMVMKVMGYLLLLLAVNHVTACCWYGIGVWSGDRNWMQRLEIEETNFLDSYAATHPSGVLRRHTPEEGKGTHEWTTLLWPKWTTQRPGRQDVLCKLCKRFAHSVKQLHKFKCKALQGSKRKRLFARLRKEARKAGGAALTEVQGLIEQLTPDRFDRDAAGPHTLGELKWPSWLAKARATNAYCIVCKRVASTYKAIADEPCDKAVLDSAGRQRFFTLVRNKAQQAQERGLPQATLRVGTLNVNGLACKLSQVVDFANRHAIDILCLQETHLSAVTAPSAVAAARKAGWKLLVGSPAVDSTGRGTAGVAVLTQWPVAVGFISDGDQAGRWMTVFVHRPRFRPFEVVNLYLPASDKGQAQAMANQILQDAAARGTARFVIGDWNLTPWEEPVQTTHRCGALHLADDLLGQVVTGISDHDLVWYDLELSAHLEVRDWYPELSGLSFSERSDLSLVATCIEKERVAAQQGRIQQWKQRLDNSEAAAIDWVKRDLVDEPFEMGTPIHPQLKVSHVQSKWREVWNPPQMPAVADILPFQQHLNPGRQCDAVSFTAGALRRVVERGRHKAAGPDGWKPAHWALLPEGFFTAFASLWQVVYNTSVMPQAWLQIRCVLVPKGEAGGYRPISVASLAWRIGLTVVMQQLHPWLEAWLPSELCGGLRGKSTDDAHSTLHDDIVNALNNRSSVFGVKLDVSKCFDTVVPGQALHIWQRQGAPLAVVRLLGVFYSDSNRRFEYHGAVAAPQVFFQSPHGAVLRDEMFGFYGLFAGWIFGITELSAPSALWGQATASSHP</sequence>
<comment type="subcellular location">
    <subcellularLocation>
        <location evidence="1">Membrane</location>
        <topology evidence="1">Multi-pass membrane protein</topology>
    </subcellularLocation>
</comment>
<dbReference type="InterPro" id="IPR001525">
    <property type="entry name" value="C5_MeTfrase"/>
</dbReference>
<keyword evidence="9 13" id="KW-1133">Transmembrane helix</keyword>
<dbReference type="Pfam" id="PF03372">
    <property type="entry name" value="Exo_endo_phos"/>
    <property type="match status" value="1"/>
</dbReference>
<feature type="domain" description="Ion transport" evidence="14">
    <location>
        <begin position="682"/>
        <end position="805"/>
    </location>
</feature>
<keyword evidence="6 11" id="KW-0479">Metal-binding</keyword>
<dbReference type="GO" id="GO:0006284">
    <property type="term" value="P:base-excision repair"/>
    <property type="evidence" value="ECO:0007669"/>
    <property type="project" value="TreeGrafter"/>
</dbReference>
<dbReference type="Proteomes" id="UP000186817">
    <property type="component" value="Unassembled WGS sequence"/>
</dbReference>
<feature type="compositionally biased region" description="Polar residues" evidence="12">
    <location>
        <begin position="268"/>
        <end position="278"/>
    </location>
</feature>
<evidence type="ECO:0000256" key="1">
    <source>
        <dbReference type="ARBA" id="ARBA00004141"/>
    </source>
</evidence>
<dbReference type="InterPro" id="IPR004808">
    <property type="entry name" value="AP_endonuc_1"/>
</dbReference>
<keyword evidence="5 13" id="KW-0812">Transmembrane</keyword>
<feature type="region of interest" description="Disordered" evidence="12">
    <location>
        <begin position="257"/>
        <end position="278"/>
    </location>
</feature>
<comment type="caution">
    <text evidence="16">The sequence shown here is derived from an EMBL/GenBank/DDBJ whole genome shotgun (WGS) entry which is preliminary data.</text>
</comment>
<dbReference type="SUPFAM" id="SSF56672">
    <property type="entry name" value="DNA/RNA polymerases"/>
    <property type="match status" value="1"/>
</dbReference>
<evidence type="ECO:0000256" key="7">
    <source>
        <dbReference type="ARBA" id="ARBA00022801"/>
    </source>
</evidence>
<evidence type="ECO:0000256" key="6">
    <source>
        <dbReference type="ARBA" id="ARBA00022723"/>
    </source>
</evidence>
<keyword evidence="3" id="KW-0489">Methyltransferase</keyword>
<keyword evidence="7" id="KW-0378">Hydrolase</keyword>
<dbReference type="SUPFAM" id="SSF53335">
    <property type="entry name" value="S-adenosyl-L-methionine-dependent methyltransferases"/>
    <property type="match status" value="1"/>
</dbReference>
<dbReference type="GO" id="GO:0016020">
    <property type="term" value="C:membrane"/>
    <property type="evidence" value="ECO:0007669"/>
    <property type="project" value="UniProtKB-SubCell"/>
</dbReference>
<feature type="binding site" evidence="11">
    <location>
        <position position="1024"/>
    </location>
    <ligand>
        <name>Mg(2+)</name>
        <dbReference type="ChEBI" id="CHEBI:18420"/>
        <label>1</label>
    </ligand>
</feature>
<dbReference type="Gene3D" id="1.10.287.70">
    <property type="match status" value="1"/>
</dbReference>
<feature type="region of interest" description="Disordered" evidence="12">
    <location>
        <begin position="184"/>
        <end position="206"/>
    </location>
</feature>
<dbReference type="PANTHER" id="PTHR22748">
    <property type="entry name" value="AP ENDONUCLEASE"/>
    <property type="match status" value="1"/>
</dbReference>
<dbReference type="SUPFAM" id="SSF81324">
    <property type="entry name" value="Voltage-gated potassium channels"/>
    <property type="match status" value="1"/>
</dbReference>
<evidence type="ECO:0000256" key="5">
    <source>
        <dbReference type="ARBA" id="ARBA00022692"/>
    </source>
</evidence>
<evidence type="ECO:0000256" key="3">
    <source>
        <dbReference type="ARBA" id="ARBA00022603"/>
    </source>
</evidence>
<evidence type="ECO:0000256" key="4">
    <source>
        <dbReference type="ARBA" id="ARBA00022679"/>
    </source>
</evidence>
<accession>A0A1Q9CAV5</accession>
<keyword evidence="10 13" id="KW-0472">Membrane</keyword>
<keyword evidence="17" id="KW-1185">Reference proteome</keyword>
<proteinExistence type="inferred from homology"/>
<name>A0A1Q9CAV5_SYMMI</name>
<feature type="transmembrane region" description="Helical" evidence="13">
    <location>
        <begin position="762"/>
        <end position="786"/>
    </location>
</feature>
<dbReference type="GO" id="GO:0046872">
    <property type="term" value="F:metal ion binding"/>
    <property type="evidence" value="ECO:0007669"/>
    <property type="project" value="UniProtKB-KW"/>
</dbReference>
<evidence type="ECO:0000256" key="13">
    <source>
        <dbReference type="SAM" id="Phobius"/>
    </source>
</evidence>
<evidence type="ECO:0000256" key="8">
    <source>
        <dbReference type="ARBA" id="ARBA00022842"/>
    </source>
</evidence>
<feature type="binding site" evidence="11">
    <location>
        <position position="997"/>
    </location>
    <ligand>
        <name>Mg(2+)</name>
        <dbReference type="ChEBI" id="CHEBI:18420"/>
        <label>1</label>
    </ligand>
</feature>
<dbReference type="Gene3D" id="3.60.10.10">
    <property type="entry name" value="Endonuclease/exonuclease/phosphatase"/>
    <property type="match status" value="1"/>
</dbReference>
<dbReference type="OrthoDB" id="423221at2759"/>
<dbReference type="PANTHER" id="PTHR22748:SF4">
    <property type="entry name" value="DNA-(APURINIC OR APYRIMIDINIC SITE) ENDONUCLEASE 2"/>
    <property type="match status" value="1"/>
</dbReference>
<dbReference type="GO" id="GO:0003906">
    <property type="term" value="F:DNA-(apurinic or apyrimidinic site) endonuclease activity"/>
    <property type="evidence" value="ECO:0007669"/>
    <property type="project" value="TreeGrafter"/>
</dbReference>
<dbReference type="GO" id="GO:0005216">
    <property type="term" value="F:monoatomic ion channel activity"/>
    <property type="evidence" value="ECO:0007669"/>
    <property type="project" value="InterPro"/>
</dbReference>
<keyword evidence="8 11" id="KW-0460">Magnesium</keyword>
<dbReference type="InterPro" id="IPR005135">
    <property type="entry name" value="Endo/exonuclease/phosphatase"/>
</dbReference>
<dbReference type="GO" id="GO:0008311">
    <property type="term" value="F:double-stranded DNA 3'-5' DNA exonuclease activity"/>
    <property type="evidence" value="ECO:0007669"/>
    <property type="project" value="TreeGrafter"/>
</dbReference>
<dbReference type="Gene3D" id="3.40.50.150">
    <property type="entry name" value="Vaccinia Virus protein VP39"/>
    <property type="match status" value="1"/>
</dbReference>
<feature type="compositionally biased region" description="Polar residues" evidence="12">
    <location>
        <begin position="563"/>
        <end position="581"/>
    </location>
</feature>
<feature type="compositionally biased region" description="Low complexity" evidence="12">
    <location>
        <begin position="139"/>
        <end position="161"/>
    </location>
</feature>
<dbReference type="SUPFAM" id="SSF56219">
    <property type="entry name" value="DNase I-like"/>
    <property type="match status" value="1"/>
</dbReference>
<dbReference type="GO" id="GO:0008081">
    <property type="term" value="F:phosphoric diester hydrolase activity"/>
    <property type="evidence" value="ECO:0007669"/>
    <property type="project" value="TreeGrafter"/>
</dbReference>
<reference evidence="16 17" key="1">
    <citation type="submission" date="2016-02" db="EMBL/GenBank/DDBJ databases">
        <title>Genome analysis of coral dinoflagellate symbionts highlights evolutionary adaptations to a symbiotic lifestyle.</title>
        <authorList>
            <person name="Aranda M."/>
            <person name="Li Y."/>
            <person name="Liew Y.J."/>
            <person name="Baumgarten S."/>
            <person name="Simakov O."/>
            <person name="Wilson M."/>
            <person name="Piel J."/>
            <person name="Ashoor H."/>
            <person name="Bougouffa S."/>
            <person name="Bajic V.B."/>
            <person name="Ryu T."/>
            <person name="Ravasi T."/>
            <person name="Bayer T."/>
            <person name="Micklem G."/>
            <person name="Kim H."/>
            <person name="Bhak J."/>
            <person name="Lajeunesse T.C."/>
            <person name="Voolstra C.R."/>
        </authorList>
    </citation>
    <scope>NUCLEOTIDE SEQUENCE [LARGE SCALE GENOMIC DNA]</scope>
    <source>
        <strain evidence="16 17">CCMP2467</strain>
    </source>
</reference>
<dbReference type="InterPro" id="IPR005821">
    <property type="entry name" value="Ion_trans_dom"/>
</dbReference>
<evidence type="ECO:0000256" key="10">
    <source>
        <dbReference type="ARBA" id="ARBA00023136"/>
    </source>
</evidence>
<dbReference type="GO" id="GO:0008168">
    <property type="term" value="F:methyltransferase activity"/>
    <property type="evidence" value="ECO:0007669"/>
    <property type="project" value="UniProtKB-KW"/>
</dbReference>
<evidence type="ECO:0000256" key="9">
    <source>
        <dbReference type="ARBA" id="ARBA00022989"/>
    </source>
</evidence>
<feature type="region of interest" description="Disordered" evidence="12">
    <location>
        <begin position="410"/>
        <end position="431"/>
    </location>
</feature>
<comment type="cofactor">
    <cofactor evidence="11">
        <name>Mg(2+)</name>
        <dbReference type="ChEBI" id="CHEBI:18420"/>
    </cofactor>
    <cofactor evidence="11">
        <name>Mn(2+)</name>
        <dbReference type="ChEBI" id="CHEBI:29035"/>
    </cofactor>
    <text evidence="11">Probably binds two magnesium or manganese ions per subunit.</text>
</comment>
<evidence type="ECO:0000313" key="17">
    <source>
        <dbReference type="Proteomes" id="UP000186817"/>
    </source>
</evidence>
<feature type="compositionally biased region" description="Basic and acidic residues" evidence="12">
    <location>
        <begin position="410"/>
        <end position="419"/>
    </location>
</feature>
<dbReference type="InterPro" id="IPR043502">
    <property type="entry name" value="DNA/RNA_pol_sf"/>
</dbReference>
<evidence type="ECO:0000256" key="2">
    <source>
        <dbReference type="ARBA" id="ARBA00007092"/>
    </source>
</evidence>
<dbReference type="EMBL" id="LSRX01001419">
    <property type="protein sequence ID" value="OLP80065.1"/>
    <property type="molecule type" value="Genomic_DNA"/>
</dbReference>